<evidence type="ECO:0000313" key="2">
    <source>
        <dbReference type="EMBL" id="CAJ2500332.1"/>
    </source>
</evidence>
<feature type="region of interest" description="Disordered" evidence="1">
    <location>
        <begin position="407"/>
        <end position="447"/>
    </location>
</feature>
<dbReference type="EMBL" id="CAUWAG010000003">
    <property type="protein sequence ID" value="CAJ2500332.1"/>
    <property type="molecule type" value="Genomic_DNA"/>
</dbReference>
<feature type="compositionally biased region" description="Polar residues" evidence="1">
    <location>
        <begin position="141"/>
        <end position="150"/>
    </location>
</feature>
<feature type="compositionally biased region" description="Basic and acidic residues" evidence="1">
    <location>
        <begin position="407"/>
        <end position="421"/>
    </location>
</feature>
<feature type="compositionally biased region" description="Low complexity" evidence="1">
    <location>
        <begin position="171"/>
        <end position="187"/>
    </location>
</feature>
<protein>
    <submittedName>
        <fullName evidence="2">Uu.00g031850.m01.CDS01</fullName>
    </submittedName>
</protein>
<evidence type="ECO:0000313" key="3">
    <source>
        <dbReference type="Proteomes" id="UP001295740"/>
    </source>
</evidence>
<comment type="caution">
    <text evidence="2">The sequence shown here is derived from an EMBL/GenBank/DDBJ whole genome shotgun (WGS) entry which is preliminary data.</text>
</comment>
<accession>A0AAI8V925</accession>
<dbReference type="AlphaFoldDB" id="A0AAI8V925"/>
<reference evidence="2" key="1">
    <citation type="submission" date="2023-10" db="EMBL/GenBank/DDBJ databases">
        <authorList>
            <person name="Hackl T."/>
        </authorList>
    </citation>
    <scope>NUCLEOTIDE SEQUENCE</scope>
</reference>
<feature type="compositionally biased region" description="Basic and acidic residues" evidence="1">
    <location>
        <begin position="433"/>
        <end position="442"/>
    </location>
</feature>
<name>A0AAI8V925_9PEZI</name>
<gene>
    <name evidence="2" type="ORF">KHLLAP_LOCUS800</name>
</gene>
<feature type="compositionally biased region" description="Polar residues" evidence="1">
    <location>
        <begin position="30"/>
        <end position="39"/>
    </location>
</feature>
<sequence length="482" mass="54159">MMHSYNQHPGNSQQPTPPGTSRPWDYPVHDTSSSTAPMPLQSTTADIMEMHGLESADSQEAQGTMPDPTAHFHWGSYGVSSTEPQDDMSPHMAHQSLFPVQQLPGVAPSALMHTTSQMPLTAAPSHVPILQQSPDPRDLGSSATPINSLQHHYGHLGHHVPHVMIDFAPSSYSSRKTSKSSRTGRSGRSTKRARAPSRAVPNSGAQQDSLGGGTSPGSNRAPSKRLTLKEGAKEEDRYLLELRCQMNDDKGKGMWDQICTAFSDRFEPKERATLQMSLTRSVLKYAEWPADEDEALRRAVEEYERRRPTELLKLMKEYGGCQAWDWKDGHVVKRLVELGIDEFDSEEPAKKPRRQRKNAIRKQSPSRPWAASMNSQHHMPHYNDGSDIHTVTAEQEKYLLEQFCKPEHETPEPEPMHHGMEDAPLMDHQNAGAERERGEDQSARVAKQACEQMLPKRSDHQMYTSIAPGHHHQPLHHQHMSR</sequence>
<feature type="region of interest" description="Disordered" evidence="1">
    <location>
        <begin position="346"/>
        <end position="386"/>
    </location>
</feature>
<feature type="region of interest" description="Disordered" evidence="1">
    <location>
        <begin position="171"/>
        <end position="230"/>
    </location>
</feature>
<feature type="compositionally biased region" description="Polar residues" evidence="1">
    <location>
        <begin position="1"/>
        <end position="14"/>
    </location>
</feature>
<keyword evidence="3" id="KW-1185">Reference proteome</keyword>
<feature type="compositionally biased region" description="Basic residues" evidence="1">
    <location>
        <begin position="351"/>
        <end position="360"/>
    </location>
</feature>
<feature type="compositionally biased region" description="Polar residues" evidence="1">
    <location>
        <begin position="361"/>
        <end position="377"/>
    </location>
</feature>
<organism evidence="2 3">
    <name type="scientific">Anthostomella pinea</name>
    <dbReference type="NCBI Taxonomy" id="933095"/>
    <lineage>
        <taxon>Eukaryota</taxon>
        <taxon>Fungi</taxon>
        <taxon>Dikarya</taxon>
        <taxon>Ascomycota</taxon>
        <taxon>Pezizomycotina</taxon>
        <taxon>Sordariomycetes</taxon>
        <taxon>Xylariomycetidae</taxon>
        <taxon>Xylariales</taxon>
        <taxon>Xylariaceae</taxon>
        <taxon>Anthostomella</taxon>
    </lineage>
</organism>
<feature type="region of interest" description="Disordered" evidence="1">
    <location>
        <begin position="127"/>
        <end position="153"/>
    </location>
</feature>
<evidence type="ECO:0000256" key="1">
    <source>
        <dbReference type="SAM" id="MobiDB-lite"/>
    </source>
</evidence>
<dbReference type="Proteomes" id="UP001295740">
    <property type="component" value="Unassembled WGS sequence"/>
</dbReference>
<proteinExistence type="predicted"/>
<feature type="region of interest" description="Disordered" evidence="1">
    <location>
        <begin position="1"/>
        <end position="39"/>
    </location>
</feature>